<dbReference type="AlphaFoldDB" id="A0A345P3B5"/>
<evidence type="ECO:0000313" key="1">
    <source>
        <dbReference type="EMBL" id="AXI01774.1"/>
    </source>
</evidence>
<dbReference type="Proteomes" id="UP000253940">
    <property type="component" value="Chromosome"/>
</dbReference>
<protein>
    <submittedName>
        <fullName evidence="1">Uncharacterized protein</fullName>
    </submittedName>
</protein>
<proteinExistence type="predicted"/>
<organism evidence="1 2">
    <name type="scientific">Aquirhabdus parva</name>
    <dbReference type="NCBI Taxonomy" id="2283318"/>
    <lineage>
        <taxon>Bacteria</taxon>
        <taxon>Pseudomonadati</taxon>
        <taxon>Pseudomonadota</taxon>
        <taxon>Gammaproteobacteria</taxon>
        <taxon>Moraxellales</taxon>
        <taxon>Moraxellaceae</taxon>
        <taxon>Aquirhabdus</taxon>
    </lineage>
</organism>
<dbReference type="OrthoDB" id="6695314at2"/>
<dbReference type="RefSeq" id="WP_114897884.1">
    <property type="nucleotide sequence ID" value="NZ_CP031222.1"/>
</dbReference>
<dbReference type="EMBL" id="CP031222">
    <property type="protein sequence ID" value="AXI01774.1"/>
    <property type="molecule type" value="Genomic_DNA"/>
</dbReference>
<dbReference type="KEGG" id="mbah:HYN46_02090"/>
<sequence>MPHRIEPVTLEVETPVRYKTWLHTTRDYHLIGVIAFSAPETRLTAEWDDLEYIRRRADEFSIIGFPEFLAGMVIDLRDLPFLLDAEAPIFPWRMMEEDCPIRVLVSSDHRAHYSSVFEPAWLGWDLDACISDIRTLLDSKIQ</sequence>
<reference evidence="1 2" key="1">
    <citation type="submission" date="2018-07" db="EMBL/GenBank/DDBJ databases">
        <title>Genome sequencing of Moraxellaceae gen. HYN0046.</title>
        <authorList>
            <person name="Kim M."/>
            <person name="Yi H."/>
        </authorList>
    </citation>
    <scope>NUCLEOTIDE SEQUENCE [LARGE SCALE GENOMIC DNA]</scope>
    <source>
        <strain evidence="1 2">HYN0046</strain>
    </source>
</reference>
<accession>A0A345P3B5</accession>
<evidence type="ECO:0000313" key="2">
    <source>
        <dbReference type="Proteomes" id="UP000253940"/>
    </source>
</evidence>
<keyword evidence="2" id="KW-1185">Reference proteome</keyword>
<name>A0A345P3B5_9GAMM</name>
<gene>
    <name evidence="1" type="ORF">HYN46_02090</name>
</gene>